<feature type="non-terminal residue" evidence="2">
    <location>
        <position position="277"/>
    </location>
</feature>
<organism evidence="2 3">
    <name type="scientific">Trametes coccinea (strain BRFM310)</name>
    <name type="common">Pycnoporus coccineus</name>
    <dbReference type="NCBI Taxonomy" id="1353009"/>
    <lineage>
        <taxon>Eukaryota</taxon>
        <taxon>Fungi</taxon>
        <taxon>Dikarya</taxon>
        <taxon>Basidiomycota</taxon>
        <taxon>Agaricomycotina</taxon>
        <taxon>Agaricomycetes</taxon>
        <taxon>Polyporales</taxon>
        <taxon>Polyporaceae</taxon>
        <taxon>Trametes</taxon>
    </lineage>
</organism>
<keyword evidence="1" id="KW-0812">Transmembrane</keyword>
<protein>
    <submittedName>
        <fullName evidence="2">Uncharacterized protein</fullName>
    </submittedName>
</protein>
<feature type="transmembrane region" description="Helical" evidence="1">
    <location>
        <begin position="168"/>
        <end position="189"/>
    </location>
</feature>
<accession>A0A1Y2IBT2</accession>
<keyword evidence="3" id="KW-1185">Reference proteome</keyword>
<dbReference type="Proteomes" id="UP000193067">
    <property type="component" value="Unassembled WGS sequence"/>
</dbReference>
<dbReference type="OrthoDB" id="2796825at2759"/>
<feature type="transmembrane region" description="Helical" evidence="1">
    <location>
        <begin position="17"/>
        <end position="34"/>
    </location>
</feature>
<feature type="transmembrane region" description="Helical" evidence="1">
    <location>
        <begin position="201"/>
        <end position="225"/>
    </location>
</feature>
<dbReference type="AlphaFoldDB" id="A0A1Y2IBT2"/>
<evidence type="ECO:0000256" key="1">
    <source>
        <dbReference type="SAM" id="Phobius"/>
    </source>
</evidence>
<keyword evidence="1" id="KW-1133">Transmembrane helix</keyword>
<proteinExistence type="predicted"/>
<sequence>MSSVFQNAFYIGNNFNTIMYGVELTVYILTIQAIRRKPRPSATDKVLVIFSTILLLLNTIFVATESVFGEEMWVVNANYPGGSDAYLEDFASVWYQTFGTAASIVLNLFSDALMIYRCYIIWANVRPVLFPIVLYLASFSLGIAQLVASGVPHSNYFAGLAQKLGTAYTSSIISLEIILTALICGRILYVAQRCARGSARALAYTGSAAITIESALPCTLLGIAYLVTFARGDDVSIFFLSIYVMSTCLAPQMIILRVVSGHAWSLDTTDAIMTASS</sequence>
<feature type="transmembrane region" description="Helical" evidence="1">
    <location>
        <begin position="237"/>
        <end position="256"/>
    </location>
</feature>
<feature type="transmembrane region" description="Helical" evidence="1">
    <location>
        <begin position="128"/>
        <end position="148"/>
    </location>
</feature>
<gene>
    <name evidence="2" type="ORF">PYCCODRAFT_1339901</name>
</gene>
<feature type="transmembrane region" description="Helical" evidence="1">
    <location>
        <begin position="93"/>
        <end position="116"/>
    </location>
</feature>
<name>A0A1Y2IBT2_TRAC3</name>
<keyword evidence="1" id="KW-0472">Membrane</keyword>
<evidence type="ECO:0000313" key="3">
    <source>
        <dbReference type="Proteomes" id="UP000193067"/>
    </source>
</evidence>
<dbReference type="EMBL" id="KZ084136">
    <property type="protein sequence ID" value="OSC98594.1"/>
    <property type="molecule type" value="Genomic_DNA"/>
</dbReference>
<evidence type="ECO:0000313" key="2">
    <source>
        <dbReference type="EMBL" id="OSC98594.1"/>
    </source>
</evidence>
<feature type="transmembrane region" description="Helical" evidence="1">
    <location>
        <begin position="46"/>
        <end position="64"/>
    </location>
</feature>
<reference evidence="2 3" key="1">
    <citation type="journal article" date="2015" name="Biotechnol. Biofuels">
        <title>Enhanced degradation of softwood versus hardwood by the white-rot fungus Pycnoporus coccineus.</title>
        <authorList>
            <person name="Couturier M."/>
            <person name="Navarro D."/>
            <person name="Chevret D."/>
            <person name="Henrissat B."/>
            <person name="Piumi F."/>
            <person name="Ruiz-Duenas F.J."/>
            <person name="Martinez A.T."/>
            <person name="Grigoriev I.V."/>
            <person name="Riley R."/>
            <person name="Lipzen A."/>
            <person name="Berrin J.G."/>
            <person name="Master E.R."/>
            <person name="Rosso M.N."/>
        </authorList>
    </citation>
    <scope>NUCLEOTIDE SEQUENCE [LARGE SCALE GENOMIC DNA]</scope>
    <source>
        <strain evidence="2 3">BRFM310</strain>
    </source>
</reference>